<dbReference type="AlphaFoldDB" id="S9RJ63"/>
<dbReference type="Proteomes" id="UP000016088">
    <property type="component" value="Unassembled WGS sequence"/>
</dbReference>
<sequence>MYPFSFDTNDKQYLEPDLRGIVRVCSPYVLFFLQTHQLFRRNKLACNALGVLIVTQCYSLCRFYYHFHNTDYLMVSLQHGFLIMQALRTCVLSLRNKVPYRVDGTVKKKTSKHSFTESLQYIFSIRKYGWSDNAVPEYQPAYLSYGTWVTRTIILLACYALTLLIMLQFDVPNAPYKVNNVLSTVLLSFVRSFYVYVVLNIGYHLTTVLYISFGIWDIQDFPPLMKNLFKTKTVNAFWSTDWHVWTKPIFRTLGWEPVHGLTQNKFLGSLACFLISGLYHDFAFWSVLGHSSPGIVLQFTICAVCIKLEKRFSFLEKIPFWPILLQVVLHCQLGMGKVMKQQGWGSLAHVEH</sequence>
<evidence type="ECO:0000256" key="3">
    <source>
        <dbReference type="ARBA" id="ARBA00007282"/>
    </source>
</evidence>
<evidence type="ECO:0000256" key="1">
    <source>
        <dbReference type="ARBA" id="ARBA00004141"/>
    </source>
</evidence>
<comment type="pathway">
    <text evidence="2">Secondary metabolite biosynthesis.</text>
</comment>
<keyword evidence="5 8" id="KW-0812">Transmembrane</keyword>
<dbReference type="Pfam" id="PF13813">
    <property type="entry name" value="MBOAT_2"/>
    <property type="match status" value="1"/>
</dbReference>
<feature type="transmembrane region" description="Helical" evidence="8">
    <location>
        <begin position="46"/>
        <end position="65"/>
    </location>
</feature>
<keyword evidence="11" id="KW-1185">Reference proteome</keyword>
<reference evidence="10 11" key="1">
    <citation type="journal article" date="2011" name="Science">
        <title>Comparative functional genomics of the fission yeasts.</title>
        <authorList>
            <person name="Rhind N."/>
            <person name="Chen Z."/>
            <person name="Yassour M."/>
            <person name="Thompson D.A."/>
            <person name="Haas B.J."/>
            <person name="Habib N."/>
            <person name="Wapinski I."/>
            <person name="Roy S."/>
            <person name="Lin M.F."/>
            <person name="Heiman D.I."/>
            <person name="Young S.K."/>
            <person name="Furuya K."/>
            <person name="Guo Y."/>
            <person name="Pidoux A."/>
            <person name="Chen H.M."/>
            <person name="Robbertse B."/>
            <person name="Goldberg J.M."/>
            <person name="Aoki K."/>
            <person name="Bayne E.H."/>
            <person name="Berlin A.M."/>
            <person name="Desjardins C.A."/>
            <person name="Dobbs E."/>
            <person name="Dukaj L."/>
            <person name="Fan L."/>
            <person name="FitzGerald M.G."/>
            <person name="French C."/>
            <person name="Gujja S."/>
            <person name="Hansen K."/>
            <person name="Keifenheim D."/>
            <person name="Levin J.Z."/>
            <person name="Mosher R.A."/>
            <person name="Mueller C.A."/>
            <person name="Pfiffner J."/>
            <person name="Priest M."/>
            <person name="Russ C."/>
            <person name="Smialowska A."/>
            <person name="Swoboda P."/>
            <person name="Sykes S.M."/>
            <person name="Vaughn M."/>
            <person name="Vengrova S."/>
            <person name="Yoder R."/>
            <person name="Zeng Q."/>
            <person name="Allshire R."/>
            <person name="Baulcombe D."/>
            <person name="Birren B.W."/>
            <person name="Brown W."/>
            <person name="Ekwall K."/>
            <person name="Kellis M."/>
            <person name="Leatherwood J."/>
            <person name="Levin H."/>
            <person name="Margalit H."/>
            <person name="Martienssen R."/>
            <person name="Nieduszynski C.A."/>
            <person name="Spatafora J.W."/>
            <person name="Friedman N."/>
            <person name="Dalgaard J.Z."/>
            <person name="Baumann P."/>
            <person name="Niki H."/>
            <person name="Regev A."/>
            <person name="Nusbaum C."/>
        </authorList>
    </citation>
    <scope>NUCLEOTIDE SEQUENCE [LARGE SCALE GENOMIC DNA]</scope>
    <source>
        <strain evidence="11">yFS286</strain>
    </source>
</reference>
<accession>S9RJ63</accession>
<evidence type="ECO:0000256" key="6">
    <source>
        <dbReference type="ARBA" id="ARBA00022989"/>
    </source>
</evidence>
<feature type="transmembrane region" description="Helical" evidence="8">
    <location>
        <begin position="193"/>
        <end position="216"/>
    </location>
</feature>
<evidence type="ECO:0000313" key="11">
    <source>
        <dbReference type="Proteomes" id="UP000016088"/>
    </source>
</evidence>
<evidence type="ECO:0000256" key="2">
    <source>
        <dbReference type="ARBA" id="ARBA00005179"/>
    </source>
</evidence>
<proteinExistence type="inferred from homology"/>
<evidence type="ECO:0000256" key="7">
    <source>
        <dbReference type="ARBA" id="ARBA00023136"/>
    </source>
</evidence>
<dbReference type="GO" id="GO:0006629">
    <property type="term" value="P:lipid metabolic process"/>
    <property type="evidence" value="ECO:0007669"/>
    <property type="project" value="InterPro"/>
</dbReference>
<gene>
    <name evidence="10" type="ORF">SOCG_03264</name>
</gene>
<dbReference type="GO" id="GO:0008374">
    <property type="term" value="F:O-acyltransferase activity"/>
    <property type="evidence" value="ECO:0007669"/>
    <property type="project" value="InterPro"/>
</dbReference>
<dbReference type="GO" id="GO:0016020">
    <property type="term" value="C:membrane"/>
    <property type="evidence" value="ECO:0007669"/>
    <property type="project" value="UniProtKB-SubCell"/>
</dbReference>
<evidence type="ECO:0000256" key="8">
    <source>
        <dbReference type="SAM" id="Phobius"/>
    </source>
</evidence>
<dbReference type="InterPro" id="IPR032805">
    <property type="entry name" value="Wax_synthase_dom"/>
</dbReference>
<organism evidence="10 11">
    <name type="scientific">Schizosaccharomyces octosporus (strain yFS286)</name>
    <name type="common">Fission yeast</name>
    <name type="synonym">Octosporomyces octosporus</name>
    <dbReference type="NCBI Taxonomy" id="483514"/>
    <lineage>
        <taxon>Eukaryota</taxon>
        <taxon>Fungi</taxon>
        <taxon>Dikarya</taxon>
        <taxon>Ascomycota</taxon>
        <taxon>Taphrinomycotina</taxon>
        <taxon>Schizosaccharomycetes</taxon>
        <taxon>Schizosaccharomycetales</taxon>
        <taxon>Schizosaccharomycetaceae</taxon>
        <taxon>Schizosaccharomyces</taxon>
    </lineage>
</organism>
<name>S9RJ63_SCHOY</name>
<comment type="similarity">
    <text evidence="3">Belongs to the wax synthase family.</text>
</comment>
<dbReference type="PANTHER" id="PTHR31595:SF57">
    <property type="entry name" value="OS04G0481900 PROTEIN"/>
    <property type="match status" value="1"/>
</dbReference>
<feature type="transmembrane region" description="Helical" evidence="8">
    <location>
        <begin position="148"/>
        <end position="169"/>
    </location>
</feature>
<dbReference type="InterPro" id="IPR044851">
    <property type="entry name" value="Wax_synthase"/>
</dbReference>
<evidence type="ECO:0000256" key="5">
    <source>
        <dbReference type="ARBA" id="ARBA00022692"/>
    </source>
</evidence>
<evidence type="ECO:0000256" key="4">
    <source>
        <dbReference type="ARBA" id="ARBA00022679"/>
    </source>
</evidence>
<comment type="subcellular location">
    <subcellularLocation>
        <location evidence="1">Membrane</location>
        <topology evidence="1">Multi-pass membrane protein</topology>
    </subcellularLocation>
</comment>
<dbReference type="VEuPathDB" id="FungiDB:SOCG_03264"/>
<dbReference type="OrthoDB" id="1077582at2759"/>
<protein>
    <recommendedName>
        <fullName evidence="9">Wax synthase domain-containing protein</fullName>
    </recommendedName>
</protein>
<dbReference type="RefSeq" id="XP_013017206.1">
    <property type="nucleotide sequence ID" value="XM_013161752.1"/>
</dbReference>
<keyword evidence="7 8" id="KW-0472">Membrane</keyword>
<evidence type="ECO:0000259" key="9">
    <source>
        <dbReference type="Pfam" id="PF13813"/>
    </source>
</evidence>
<dbReference type="EMBL" id="KE503206">
    <property type="protein sequence ID" value="EPX74049.1"/>
    <property type="molecule type" value="Genomic_DNA"/>
</dbReference>
<dbReference type="HOGENOM" id="CLU_776493_0_0_1"/>
<dbReference type="OMA" id="LYHDFAF"/>
<keyword evidence="4" id="KW-0808">Transferase</keyword>
<evidence type="ECO:0000313" key="10">
    <source>
        <dbReference type="EMBL" id="EPX74049.1"/>
    </source>
</evidence>
<feature type="domain" description="Wax synthase" evidence="9">
    <location>
        <begin position="222"/>
        <end position="299"/>
    </location>
</feature>
<dbReference type="GeneID" id="25032236"/>
<dbReference type="PANTHER" id="PTHR31595">
    <property type="entry name" value="LONG-CHAIN-ALCOHOL O-FATTY-ACYLTRANSFERASE 3-RELATED"/>
    <property type="match status" value="1"/>
</dbReference>
<keyword evidence="6 8" id="KW-1133">Transmembrane helix</keyword>